<dbReference type="Proteomes" id="UP000033101">
    <property type="component" value="Chromosome"/>
</dbReference>
<dbReference type="RefSeq" id="WP_048136913.1">
    <property type="nucleotide sequence ID" value="NZ_BBCW01000001.1"/>
</dbReference>
<dbReference type="InterPro" id="IPR029046">
    <property type="entry name" value="LolA/LolB/LppX"/>
</dbReference>
<dbReference type="AlphaFoldDB" id="A0A0E3S8C3"/>
<dbReference type="STRING" id="1434110.MSHOH_0378"/>
<dbReference type="PANTHER" id="PTHR37507:SF2">
    <property type="entry name" value="SPORULATION PROTEIN YDCC"/>
    <property type="match status" value="1"/>
</dbReference>
<dbReference type="GeneID" id="24829504"/>
<sequence length="371" mass="42290">MRRTKALALIILISLALFASGCEEELSAEEIATKMQEKQENLEDYSGIMYMATYVNGEKVMENEIRMMYKKPNLMKNLVIEQGEEEVAAVSDGKFVWSYDPRTNTVTKIELPEEPLLKGSDYVRLIEDFLNETNVSILGVEEVDGRSAYVLEAEPETEKEGYRLVSRTKMWVDKETWMALRYEMYDSKENLVIEVEMRDLEVNTGIPDSEFEFEVPEGAEIRVLDLEEDFKAPEELSLEEARQRASFEILVPEYVPEGYVLNHTMVYDNYETATGGQGSETAILNYQRGDESFQIAQTIYESKPEQNAMLTQMAENVSINGKEGKYIDAFGDLKILKWNLGELEMSLSGSLEKAEILKIAESIPEPASEKN</sequence>
<dbReference type="KEGG" id="mhor:MSHOH_0378"/>
<evidence type="ECO:0000259" key="1">
    <source>
        <dbReference type="Pfam" id="PF14285"/>
    </source>
</evidence>
<dbReference type="SUPFAM" id="SSF89392">
    <property type="entry name" value="Prokaryotic lipoproteins and lipoprotein localization factors"/>
    <property type="match status" value="1"/>
</dbReference>
<dbReference type="InterPro" id="IPR033399">
    <property type="entry name" value="TP_0789-like"/>
</dbReference>
<accession>A0A0E3S8C3</accession>
<dbReference type="InterPro" id="IPR052944">
    <property type="entry name" value="Sporulation_related"/>
</dbReference>
<evidence type="ECO:0000313" key="4">
    <source>
        <dbReference type="Proteomes" id="UP000033101"/>
    </source>
</evidence>
<dbReference type="InterPro" id="IPR025377">
    <property type="entry name" value="DUF4367"/>
</dbReference>
<dbReference type="CDD" id="cd16329">
    <property type="entry name" value="LolA_like"/>
    <property type="match status" value="1"/>
</dbReference>
<name>A0A0E3S8C3_9EURY</name>
<dbReference type="EMBL" id="CP009516">
    <property type="protein sequence ID" value="AKB76861.1"/>
    <property type="molecule type" value="Genomic_DNA"/>
</dbReference>
<feature type="domain" description="DUF4367" evidence="1">
    <location>
        <begin position="250"/>
        <end position="363"/>
    </location>
</feature>
<dbReference type="PATRIC" id="fig|1434110.4.peg.454"/>
<organism evidence="3 4">
    <name type="scientific">Methanosarcina horonobensis HB-1 = JCM 15518</name>
    <dbReference type="NCBI Taxonomy" id="1434110"/>
    <lineage>
        <taxon>Archaea</taxon>
        <taxon>Methanobacteriati</taxon>
        <taxon>Methanobacteriota</taxon>
        <taxon>Stenosarchaea group</taxon>
        <taxon>Methanomicrobia</taxon>
        <taxon>Methanosarcinales</taxon>
        <taxon>Methanosarcinaceae</taxon>
        <taxon>Methanosarcina</taxon>
    </lineage>
</organism>
<dbReference type="Gene3D" id="2.50.20.10">
    <property type="entry name" value="Lipoprotein localisation LolA/LolB/LppX"/>
    <property type="match status" value="1"/>
</dbReference>
<dbReference type="HOGENOM" id="CLU_040882_1_0_2"/>
<evidence type="ECO:0000313" key="3">
    <source>
        <dbReference type="EMBL" id="AKB76861.1"/>
    </source>
</evidence>
<feature type="domain" description="Uncharacterized protein TP-0789" evidence="2">
    <location>
        <begin position="93"/>
        <end position="205"/>
    </location>
</feature>
<keyword evidence="4" id="KW-1185">Reference proteome</keyword>
<dbReference type="Pfam" id="PF17131">
    <property type="entry name" value="LolA_like"/>
    <property type="match status" value="1"/>
</dbReference>
<dbReference type="PANTHER" id="PTHR37507">
    <property type="entry name" value="SPORULATION PROTEIN YDCC"/>
    <property type="match status" value="1"/>
</dbReference>
<dbReference type="Pfam" id="PF14285">
    <property type="entry name" value="DUF4367"/>
    <property type="match status" value="1"/>
</dbReference>
<gene>
    <name evidence="3" type="ORF">MSHOH_0378</name>
</gene>
<evidence type="ECO:0000259" key="2">
    <source>
        <dbReference type="Pfam" id="PF17131"/>
    </source>
</evidence>
<dbReference type="PROSITE" id="PS51257">
    <property type="entry name" value="PROKAR_LIPOPROTEIN"/>
    <property type="match status" value="1"/>
</dbReference>
<reference evidence="3 4" key="1">
    <citation type="submission" date="2014-07" db="EMBL/GenBank/DDBJ databases">
        <title>Methanogenic archaea and the global carbon cycle.</title>
        <authorList>
            <person name="Henriksen J.R."/>
            <person name="Luke J."/>
            <person name="Reinhart S."/>
            <person name="Benedict M.N."/>
            <person name="Youngblut N.D."/>
            <person name="Metcalf M.E."/>
            <person name="Whitaker R.J."/>
            <person name="Metcalf W.W."/>
        </authorList>
    </citation>
    <scope>NUCLEOTIDE SEQUENCE [LARGE SCALE GENOMIC DNA]</scope>
    <source>
        <strain evidence="3 4">HB-1</strain>
    </source>
</reference>
<proteinExistence type="predicted"/>
<protein>
    <submittedName>
        <fullName evidence="3">Uncharacterized protein</fullName>
    </submittedName>
</protein>
<dbReference type="OrthoDB" id="137725at2157"/>